<name>A0A699IQ91_TANCI</name>
<dbReference type="PANTHER" id="PTHR11439">
    <property type="entry name" value="GAG-POL-RELATED RETROTRANSPOSON"/>
    <property type="match status" value="1"/>
</dbReference>
<gene>
    <name evidence="1" type="ORF">Tci_548974</name>
</gene>
<protein>
    <submittedName>
        <fullName evidence="1">Zinc finger, CCHC-type</fullName>
    </submittedName>
</protein>
<proteinExistence type="predicted"/>
<dbReference type="AlphaFoldDB" id="A0A699IQ91"/>
<dbReference type="CDD" id="cd09272">
    <property type="entry name" value="RNase_HI_RT_Ty1"/>
    <property type="match status" value="1"/>
</dbReference>
<comment type="caution">
    <text evidence="1">The sequence shown here is derived from an EMBL/GenBank/DDBJ whole genome shotgun (WGS) entry which is preliminary data.</text>
</comment>
<dbReference type="PANTHER" id="PTHR11439:SF521">
    <property type="entry name" value="RNA-DIRECTED DNA POLYMERASE"/>
    <property type="match status" value="1"/>
</dbReference>
<accession>A0A699IQ91</accession>
<organism evidence="1">
    <name type="scientific">Tanacetum cinerariifolium</name>
    <name type="common">Dalmatian daisy</name>
    <name type="synonym">Chrysanthemum cinerariifolium</name>
    <dbReference type="NCBI Taxonomy" id="118510"/>
    <lineage>
        <taxon>Eukaryota</taxon>
        <taxon>Viridiplantae</taxon>
        <taxon>Streptophyta</taxon>
        <taxon>Embryophyta</taxon>
        <taxon>Tracheophyta</taxon>
        <taxon>Spermatophyta</taxon>
        <taxon>Magnoliopsida</taxon>
        <taxon>eudicotyledons</taxon>
        <taxon>Gunneridae</taxon>
        <taxon>Pentapetalae</taxon>
        <taxon>asterids</taxon>
        <taxon>campanulids</taxon>
        <taxon>Asterales</taxon>
        <taxon>Asteraceae</taxon>
        <taxon>Asteroideae</taxon>
        <taxon>Anthemideae</taxon>
        <taxon>Anthemidinae</taxon>
        <taxon>Tanacetum</taxon>
    </lineage>
</organism>
<dbReference type="EMBL" id="BKCJ010321249">
    <property type="protein sequence ID" value="GEZ77001.1"/>
    <property type="molecule type" value="Genomic_DNA"/>
</dbReference>
<reference evidence="1" key="1">
    <citation type="journal article" date="2019" name="Sci. Rep.">
        <title>Draft genome of Tanacetum cinerariifolium, the natural source of mosquito coil.</title>
        <authorList>
            <person name="Yamashiro T."/>
            <person name="Shiraishi A."/>
            <person name="Satake H."/>
            <person name="Nakayama K."/>
        </authorList>
    </citation>
    <scope>NUCLEOTIDE SEQUENCE</scope>
</reference>
<evidence type="ECO:0000313" key="1">
    <source>
        <dbReference type="EMBL" id="GEZ77001.1"/>
    </source>
</evidence>
<sequence>MYAMTRTRPDIAYVVGRLSRFTSNLSRQHWKAITRIFKYLRGAKNYGLSYVGYPSVLEGYSDASWINHVEDSSSTSRWVFLLGGALADAGNEAKWLRNLIHEIPIWPKPIAPISIRCDSAPTMARAYSQIYNGKSRHLGARTKRATYVNMKFCRFKKLGLGFLYVH</sequence>